<dbReference type="EMBL" id="WOTH01000006">
    <property type="protein sequence ID" value="NHO53225.1"/>
    <property type="molecule type" value="Genomic_DNA"/>
</dbReference>
<organism evidence="1 2">
    <name type="scientific">Acetobacter estunensis</name>
    <dbReference type="NCBI Taxonomy" id="104097"/>
    <lineage>
        <taxon>Bacteria</taxon>
        <taxon>Pseudomonadati</taxon>
        <taxon>Pseudomonadota</taxon>
        <taxon>Alphaproteobacteria</taxon>
        <taxon>Acetobacterales</taxon>
        <taxon>Acetobacteraceae</taxon>
        <taxon>Acetobacter</taxon>
    </lineage>
</organism>
<dbReference type="InterPro" id="IPR009964">
    <property type="entry name" value="DUF1491"/>
</dbReference>
<sequence length="117" mass="13108">MREHDEPRLKTALWVSAVLRQANMSGRGAVRLRKGDEDAGGVLAILVDRARQAVVLTRTITGEGRRAWIRGTGIAPVSEEEAAAYVDRQVRRDPDLWVLEFETDDLEPPFEAQVLQD</sequence>
<dbReference type="Pfam" id="PF07372">
    <property type="entry name" value="DUF1491"/>
    <property type="match status" value="1"/>
</dbReference>
<dbReference type="Gene3D" id="3.40.1530.20">
    <property type="entry name" value="Protein of unknown function (DUF1491)"/>
    <property type="match status" value="1"/>
</dbReference>
<protein>
    <submittedName>
        <fullName evidence="1">DUF1491 family protein</fullName>
    </submittedName>
</protein>
<evidence type="ECO:0000313" key="2">
    <source>
        <dbReference type="Proteomes" id="UP000597459"/>
    </source>
</evidence>
<dbReference type="AlphaFoldDB" id="A0A967B3U2"/>
<comment type="caution">
    <text evidence="1">The sequence shown here is derived from an EMBL/GenBank/DDBJ whole genome shotgun (WGS) entry which is preliminary data.</text>
</comment>
<evidence type="ECO:0000313" key="1">
    <source>
        <dbReference type="EMBL" id="NHO53225.1"/>
    </source>
</evidence>
<accession>A0A967B3U2</accession>
<proteinExistence type="predicted"/>
<keyword evidence="2" id="KW-1185">Reference proteome</keyword>
<dbReference type="RefSeq" id="WP_166313372.1">
    <property type="nucleotide sequence ID" value="NZ_WOTH01000006.1"/>
</dbReference>
<name>A0A967B3U2_9PROT</name>
<dbReference type="Proteomes" id="UP000597459">
    <property type="component" value="Unassembled WGS sequence"/>
</dbReference>
<gene>
    <name evidence="1" type="ORF">GOB87_04520</name>
</gene>
<reference evidence="1" key="1">
    <citation type="submission" date="2019-11" db="EMBL/GenBank/DDBJ databases">
        <title>Description of new Acetobacter species.</title>
        <authorList>
            <person name="Cleenwerck I."/>
            <person name="Sombolestani A.S."/>
        </authorList>
    </citation>
    <scope>NUCLEOTIDE SEQUENCE</scope>
    <source>
        <strain evidence="1">LMG 1626</strain>
    </source>
</reference>